<feature type="domain" description="HIG1" evidence="11">
    <location>
        <begin position="49"/>
        <end position="140"/>
    </location>
</feature>
<evidence type="ECO:0000256" key="4">
    <source>
        <dbReference type="ARBA" id="ARBA00011565"/>
    </source>
</evidence>
<name>A0A2I1C5U2_ASPN1</name>
<organism evidence="12 13">
    <name type="scientific">Aspergillus novofumigatus (strain IBT 16806)</name>
    <dbReference type="NCBI Taxonomy" id="1392255"/>
    <lineage>
        <taxon>Eukaryota</taxon>
        <taxon>Fungi</taxon>
        <taxon>Dikarya</taxon>
        <taxon>Ascomycota</taxon>
        <taxon>Pezizomycotina</taxon>
        <taxon>Eurotiomycetes</taxon>
        <taxon>Eurotiomycetidae</taxon>
        <taxon>Eurotiales</taxon>
        <taxon>Aspergillaceae</taxon>
        <taxon>Aspergillus</taxon>
        <taxon>Aspergillus subgen. Fumigati</taxon>
    </lineage>
</organism>
<evidence type="ECO:0000313" key="12">
    <source>
        <dbReference type="EMBL" id="PKX92984.1"/>
    </source>
</evidence>
<evidence type="ECO:0000256" key="6">
    <source>
        <dbReference type="ARBA" id="ARBA00022989"/>
    </source>
</evidence>
<proteinExistence type="inferred from homology"/>
<dbReference type="STRING" id="1392255.A0A2I1C5U2"/>
<dbReference type="GO" id="GO:0031966">
    <property type="term" value="C:mitochondrial membrane"/>
    <property type="evidence" value="ECO:0007669"/>
    <property type="project" value="UniProtKB-SubCell"/>
</dbReference>
<keyword evidence="13" id="KW-1185">Reference proteome</keyword>
<comment type="function">
    <text evidence="1">Cytochrome c oxidase subunit which plays a role in assembly of respiratory supercomplexes.</text>
</comment>
<dbReference type="PANTHER" id="PTHR12297:SF3">
    <property type="entry name" value="HIG1 DOMAIN FAMILY MEMBER 1A"/>
    <property type="match status" value="1"/>
</dbReference>
<accession>A0A2I1C5U2</accession>
<dbReference type="GO" id="GO:0097250">
    <property type="term" value="P:mitochondrial respirasome assembly"/>
    <property type="evidence" value="ECO:0007669"/>
    <property type="project" value="TreeGrafter"/>
</dbReference>
<dbReference type="Pfam" id="PF04588">
    <property type="entry name" value="HIG_1_N"/>
    <property type="match status" value="1"/>
</dbReference>
<comment type="subunit">
    <text evidence="4">Associates with the respiratory chain complex III/complex IV supercomplex.</text>
</comment>
<evidence type="ECO:0000313" key="13">
    <source>
        <dbReference type="Proteomes" id="UP000234474"/>
    </source>
</evidence>
<dbReference type="PANTHER" id="PTHR12297">
    <property type="entry name" value="HYPOXIA-INDUCBILE GENE 1 HIG1 -RELATED"/>
    <property type="match status" value="1"/>
</dbReference>
<feature type="region of interest" description="Disordered" evidence="9">
    <location>
        <begin position="178"/>
        <end position="203"/>
    </location>
</feature>
<dbReference type="AlphaFoldDB" id="A0A2I1C5U2"/>
<feature type="compositionally biased region" description="Polar residues" evidence="9">
    <location>
        <begin position="16"/>
        <end position="38"/>
    </location>
</feature>
<evidence type="ECO:0000256" key="5">
    <source>
        <dbReference type="ARBA" id="ARBA00022692"/>
    </source>
</evidence>
<sequence>MIDALLHFRLDLSSGVSTRVNPRDSTPFYESNNSPGDTSSKDKMLNEPLPSSMEDNPQFKEETSLQKFRRRLKEEPLIPLGCAATCYALYRAYRSMKAGDSVEMNKMFRARIYAQFFTLVAVVAGGMYFKTERQQRREFEKMVEQRKAQEKRDAWLRELEIRDKEDKDWRERHAAIEAAAKEAGKRPAPKTIPEQDAARSAIEPADEKSIGVLAAVRDLWMQQK</sequence>
<dbReference type="Gene3D" id="6.10.140.1320">
    <property type="match status" value="1"/>
</dbReference>
<keyword evidence="6 10" id="KW-1133">Transmembrane helix</keyword>
<evidence type="ECO:0000256" key="2">
    <source>
        <dbReference type="ARBA" id="ARBA00004325"/>
    </source>
</evidence>
<dbReference type="EMBL" id="MSZS01000005">
    <property type="protein sequence ID" value="PKX92984.1"/>
    <property type="molecule type" value="Genomic_DNA"/>
</dbReference>
<evidence type="ECO:0000259" key="11">
    <source>
        <dbReference type="PROSITE" id="PS51503"/>
    </source>
</evidence>
<dbReference type="GeneID" id="36538578"/>
<evidence type="ECO:0000256" key="10">
    <source>
        <dbReference type="SAM" id="Phobius"/>
    </source>
</evidence>
<feature type="region of interest" description="Disordered" evidence="9">
    <location>
        <begin position="16"/>
        <end position="63"/>
    </location>
</feature>
<dbReference type="VEuPathDB" id="FungiDB:P174DRAFT_505030"/>
<dbReference type="InterPro" id="IPR007667">
    <property type="entry name" value="Hypoxia_induced_domain"/>
</dbReference>
<evidence type="ECO:0000256" key="7">
    <source>
        <dbReference type="ARBA" id="ARBA00023128"/>
    </source>
</evidence>
<protein>
    <submittedName>
        <fullName evidence="12">Altered inheritance of mitochondria protein 31, mitochondrial</fullName>
    </submittedName>
</protein>
<evidence type="ECO:0000256" key="3">
    <source>
        <dbReference type="ARBA" id="ARBA00009366"/>
    </source>
</evidence>
<feature type="transmembrane region" description="Helical" evidence="10">
    <location>
        <begin position="112"/>
        <end position="129"/>
    </location>
</feature>
<dbReference type="RefSeq" id="XP_024681579.1">
    <property type="nucleotide sequence ID" value="XM_024831241.1"/>
</dbReference>
<keyword evidence="5 10" id="KW-0812">Transmembrane</keyword>
<evidence type="ECO:0000256" key="8">
    <source>
        <dbReference type="ARBA" id="ARBA00023136"/>
    </source>
</evidence>
<reference evidence="13" key="1">
    <citation type="journal article" date="2018" name="Proc. Natl. Acad. Sci. U.S.A.">
        <title>Linking secondary metabolites to gene clusters through genome sequencing of six diverse Aspergillus species.</title>
        <authorList>
            <person name="Kaerboelling I."/>
            <person name="Vesth T.C."/>
            <person name="Frisvad J.C."/>
            <person name="Nybo J.L."/>
            <person name="Theobald S."/>
            <person name="Kuo A."/>
            <person name="Bowyer P."/>
            <person name="Matsuda Y."/>
            <person name="Mondo S."/>
            <person name="Lyhne E.K."/>
            <person name="Kogle M.E."/>
            <person name="Clum A."/>
            <person name="Lipzen A."/>
            <person name="Salamov A."/>
            <person name="Ngan C.Y."/>
            <person name="Daum C."/>
            <person name="Chiniquy J."/>
            <person name="Barry K."/>
            <person name="LaButti K."/>
            <person name="Haridas S."/>
            <person name="Simmons B.A."/>
            <person name="Magnuson J.K."/>
            <person name="Mortensen U.H."/>
            <person name="Larsen T.O."/>
            <person name="Grigoriev I.V."/>
            <person name="Baker S.E."/>
            <person name="Andersen M.R."/>
        </authorList>
    </citation>
    <scope>NUCLEOTIDE SEQUENCE [LARGE SCALE GENOMIC DNA]</scope>
    <source>
        <strain evidence="13">IBT 16806</strain>
    </source>
</reference>
<evidence type="ECO:0000256" key="9">
    <source>
        <dbReference type="SAM" id="MobiDB-lite"/>
    </source>
</evidence>
<comment type="subcellular location">
    <subcellularLocation>
        <location evidence="2">Mitochondrion membrane</location>
    </subcellularLocation>
</comment>
<dbReference type="InterPro" id="IPR050355">
    <property type="entry name" value="RCF1"/>
</dbReference>
<dbReference type="PROSITE" id="PS51503">
    <property type="entry name" value="HIG1"/>
    <property type="match status" value="1"/>
</dbReference>
<dbReference type="OrthoDB" id="6604018at2759"/>
<comment type="caution">
    <text evidence="12">The sequence shown here is derived from an EMBL/GenBank/DDBJ whole genome shotgun (WGS) entry which is preliminary data.</text>
</comment>
<keyword evidence="7" id="KW-0496">Mitochondrion</keyword>
<evidence type="ECO:0000256" key="1">
    <source>
        <dbReference type="ARBA" id="ARBA00002584"/>
    </source>
</evidence>
<gene>
    <name evidence="12" type="ORF">P174DRAFT_505030</name>
</gene>
<dbReference type="Proteomes" id="UP000234474">
    <property type="component" value="Unassembled WGS sequence"/>
</dbReference>
<keyword evidence="8 10" id="KW-0472">Membrane</keyword>
<comment type="similarity">
    <text evidence="3">Belongs to the RCF1 family.</text>
</comment>